<feature type="transmembrane region" description="Helical" evidence="1">
    <location>
        <begin position="28"/>
        <end position="50"/>
    </location>
</feature>
<keyword evidence="1" id="KW-0472">Membrane</keyword>
<dbReference type="WBParaSite" id="PEQ_0000739701-mRNA-1">
    <property type="protein sequence ID" value="PEQ_0000739701-mRNA-1"/>
    <property type="gene ID" value="PEQ_0000739701"/>
</dbReference>
<evidence type="ECO:0000313" key="2">
    <source>
        <dbReference type="Proteomes" id="UP000887564"/>
    </source>
</evidence>
<keyword evidence="1" id="KW-0812">Transmembrane</keyword>
<sequence length="162" mass="17967">MKVIGLIGVIVFSSTVFEFVKSRARHPLIVLLSTLYHTSIGTTLIIIPLYQVTISRMILKNPLSCVSLVMVNAIRFIEILTQLDYRNIGETANFSWRLHNTVEIAALGAHFVTITLCLRIAELVNGTLFSTPMNSLEGFNNPLSVDSRISQYAEVAQNGLES</sequence>
<evidence type="ECO:0000313" key="3">
    <source>
        <dbReference type="WBParaSite" id="PEQ_0000739701-mRNA-1"/>
    </source>
</evidence>
<organism evidence="2 3">
    <name type="scientific">Parascaris equorum</name>
    <name type="common">Equine roundworm</name>
    <dbReference type="NCBI Taxonomy" id="6256"/>
    <lineage>
        <taxon>Eukaryota</taxon>
        <taxon>Metazoa</taxon>
        <taxon>Ecdysozoa</taxon>
        <taxon>Nematoda</taxon>
        <taxon>Chromadorea</taxon>
        <taxon>Rhabditida</taxon>
        <taxon>Spirurina</taxon>
        <taxon>Ascaridomorpha</taxon>
        <taxon>Ascaridoidea</taxon>
        <taxon>Ascarididae</taxon>
        <taxon>Parascaris</taxon>
    </lineage>
</organism>
<name>A0A914RLT8_PAREQ</name>
<keyword evidence="2" id="KW-1185">Reference proteome</keyword>
<protein>
    <submittedName>
        <fullName evidence="3">Uncharacterized protein</fullName>
    </submittedName>
</protein>
<reference evidence="3" key="1">
    <citation type="submission" date="2022-11" db="UniProtKB">
        <authorList>
            <consortium name="WormBaseParasite"/>
        </authorList>
    </citation>
    <scope>IDENTIFICATION</scope>
</reference>
<dbReference type="Proteomes" id="UP000887564">
    <property type="component" value="Unplaced"/>
</dbReference>
<dbReference type="AlphaFoldDB" id="A0A914RLT8"/>
<keyword evidence="1" id="KW-1133">Transmembrane helix</keyword>
<accession>A0A914RLT8</accession>
<evidence type="ECO:0000256" key="1">
    <source>
        <dbReference type="SAM" id="Phobius"/>
    </source>
</evidence>
<proteinExistence type="predicted"/>